<evidence type="ECO:0000256" key="1">
    <source>
        <dbReference type="SAM" id="Phobius"/>
    </source>
</evidence>
<feature type="transmembrane region" description="Helical" evidence="1">
    <location>
        <begin position="67"/>
        <end position="87"/>
    </location>
</feature>
<evidence type="ECO:0000313" key="3">
    <source>
        <dbReference type="Proteomes" id="UP000182489"/>
    </source>
</evidence>
<name>A0AB38C546_9BURK</name>
<keyword evidence="1" id="KW-0472">Membrane</keyword>
<dbReference type="AlphaFoldDB" id="A0AB38C546"/>
<accession>A0AB38C546</accession>
<reference evidence="2 3" key="1">
    <citation type="submission" date="2016-11" db="EMBL/GenBank/DDBJ databases">
        <authorList>
            <person name="Varghese N."/>
            <person name="Submissions S."/>
        </authorList>
    </citation>
    <scope>NUCLEOTIDE SEQUENCE [LARGE SCALE GENOMIC DNA]</scope>
    <source>
        <strain evidence="2 3">NFR18</strain>
    </source>
</reference>
<keyword evidence="1" id="KW-1133">Transmembrane helix</keyword>
<evidence type="ECO:0000313" key="2">
    <source>
        <dbReference type="EMBL" id="SFX30233.1"/>
    </source>
</evidence>
<dbReference type="EMBL" id="FPKH01000001">
    <property type="protein sequence ID" value="SFX30233.1"/>
    <property type="molecule type" value="Genomic_DNA"/>
</dbReference>
<gene>
    <name evidence="2" type="ORF">SAMN03097694_1542</name>
</gene>
<feature type="transmembrane region" description="Helical" evidence="1">
    <location>
        <begin position="169"/>
        <end position="190"/>
    </location>
</feature>
<dbReference type="Proteomes" id="UP000182489">
    <property type="component" value="Unassembled WGS sequence"/>
</dbReference>
<keyword evidence="1" id="KW-0812">Transmembrane</keyword>
<protein>
    <submittedName>
        <fullName evidence="2">Uncharacterized protein</fullName>
    </submittedName>
</protein>
<comment type="caution">
    <text evidence="2">The sequence shown here is derived from an EMBL/GenBank/DDBJ whole genome shotgun (WGS) entry which is preliminary data.</text>
</comment>
<organism evidence="2 3">
    <name type="scientific">Janthinobacterium lividum</name>
    <dbReference type="NCBI Taxonomy" id="29581"/>
    <lineage>
        <taxon>Bacteria</taxon>
        <taxon>Pseudomonadati</taxon>
        <taxon>Pseudomonadota</taxon>
        <taxon>Betaproteobacteria</taxon>
        <taxon>Burkholderiales</taxon>
        <taxon>Oxalobacteraceae</taxon>
        <taxon>Janthinobacterium</taxon>
    </lineage>
</organism>
<proteinExistence type="predicted"/>
<feature type="transmembrane region" description="Helical" evidence="1">
    <location>
        <begin position="127"/>
        <end position="149"/>
    </location>
</feature>
<sequence>MREPGSRVWREIYHFSPYLPEEHRAIFATFLLRSFIPKPTTKAQAFLGRLEGDASLRRNMSKILKPLLALVPLACPPLLILLLLIVIDKYDSFGDRSDIPLFSFALALQALYANFKASNNPAQPAPSWIGWSWAGACAAFLFSGFSVVLCLLTEFKMLHTDLNLALSRIALLHLGAFVISVATACAAEYASA</sequence>